<dbReference type="CDD" id="cd01097">
    <property type="entry name" value="Tetrahydromethanopterin_reductase"/>
    <property type="match status" value="1"/>
</dbReference>
<dbReference type="Gene3D" id="3.20.20.30">
    <property type="entry name" value="Luciferase-like domain"/>
    <property type="match status" value="1"/>
</dbReference>
<dbReference type="GO" id="GO:0016705">
    <property type="term" value="F:oxidoreductase activity, acting on paired donors, with incorporation or reduction of molecular oxygen"/>
    <property type="evidence" value="ECO:0007669"/>
    <property type="project" value="InterPro"/>
</dbReference>
<protein>
    <submittedName>
        <fullName evidence="3">LLM class flavin-dependent oxidoreductase</fullName>
    </submittedName>
</protein>
<dbReference type="Pfam" id="PF00296">
    <property type="entry name" value="Bac_luciferase"/>
    <property type="match status" value="1"/>
</dbReference>
<feature type="domain" description="Luciferase-like" evidence="2">
    <location>
        <begin position="12"/>
        <end position="224"/>
    </location>
</feature>
<reference evidence="3" key="1">
    <citation type="submission" date="2021-04" db="EMBL/GenBank/DDBJ databases">
        <title>Genome based classification of Actinospica acidithermotolerans sp. nov., an actinobacterium isolated from an Indonesian hot spring.</title>
        <authorList>
            <person name="Kusuma A.B."/>
            <person name="Putra K.E."/>
            <person name="Nafisah S."/>
            <person name="Loh J."/>
            <person name="Nouioui I."/>
            <person name="Goodfellow M."/>
        </authorList>
    </citation>
    <scope>NUCLEOTIDE SEQUENCE</scope>
    <source>
        <strain evidence="3">CSCA 57</strain>
    </source>
</reference>
<dbReference type="InterPro" id="IPR036661">
    <property type="entry name" value="Luciferase-like_sf"/>
</dbReference>
<dbReference type="RefSeq" id="WP_212534185.1">
    <property type="nucleotide sequence ID" value="NZ_JAGSOG010000614.1"/>
</dbReference>
<evidence type="ECO:0000313" key="3">
    <source>
        <dbReference type="EMBL" id="MBR7839771.1"/>
    </source>
</evidence>
<dbReference type="Proteomes" id="UP000675781">
    <property type="component" value="Unassembled WGS sequence"/>
</dbReference>
<organism evidence="3 4">
    <name type="scientific">Actinospica durhamensis</name>
    <dbReference type="NCBI Taxonomy" id="1508375"/>
    <lineage>
        <taxon>Bacteria</taxon>
        <taxon>Bacillati</taxon>
        <taxon>Actinomycetota</taxon>
        <taxon>Actinomycetes</taxon>
        <taxon>Catenulisporales</taxon>
        <taxon>Actinospicaceae</taxon>
        <taxon>Actinospica</taxon>
    </lineage>
</organism>
<keyword evidence="1" id="KW-0560">Oxidoreductase</keyword>
<dbReference type="InterPro" id="IPR011251">
    <property type="entry name" value="Luciferase-like_dom"/>
</dbReference>
<keyword evidence="4" id="KW-1185">Reference proteome</keyword>
<dbReference type="PANTHER" id="PTHR43244">
    <property type="match status" value="1"/>
</dbReference>
<evidence type="ECO:0000256" key="1">
    <source>
        <dbReference type="ARBA" id="ARBA00023002"/>
    </source>
</evidence>
<proteinExistence type="predicted"/>
<comment type="caution">
    <text evidence="3">The sequence shown here is derived from an EMBL/GenBank/DDBJ whole genome shotgun (WGS) entry which is preliminary data.</text>
</comment>
<dbReference type="EMBL" id="JAGSOG010000614">
    <property type="protein sequence ID" value="MBR7839771.1"/>
    <property type="molecule type" value="Genomic_DNA"/>
</dbReference>
<name>A0A941IWP1_9ACTN</name>
<dbReference type="InterPro" id="IPR050564">
    <property type="entry name" value="F420-G6PD/mer"/>
</dbReference>
<sequence length="293" mass="31318">MARDFRVGIMFDREQPPEQLTAFARLVEDGGADDLWLVEDLSWGGSIAAAATVLANTQRLRVGIGLCPAPLRNPALLAMELATLARLHPGRLAAGIGHGVPQWMRQVGAWPKSPLALLEETAHALQTLLRGQELTAHGKHVTIDGLRLVHPPEQVPPVLIGAMGPRTLRLAGRVGEGSILVEGLDPKHLAATRAVVEEGRAERTEPGPHETVALVYVHVSDDPDLSHVTGPVAAELSAVLDVPVEEIFFAAGPPAKVAEDLQSLHEAGVDTFALHLVGEDQFEQARRVLDALC</sequence>
<dbReference type="PANTHER" id="PTHR43244:SF1">
    <property type="entry name" value="5,10-METHYLENETETRAHYDROMETHANOPTERIN REDUCTASE"/>
    <property type="match status" value="1"/>
</dbReference>
<evidence type="ECO:0000259" key="2">
    <source>
        <dbReference type="Pfam" id="PF00296"/>
    </source>
</evidence>
<gene>
    <name evidence="3" type="ORF">KDL01_41390</name>
</gene>
<evidence type="ECO:0000313" key="4">
    <source>
        <dbReference type="Proteomes" id="UP000675781"/>
    </source>
</evidence>
<dbReference type="SUPFAM" id="SSF51679">
    <property type="entry name" value="Bacterial luciferase-like"/>
    <property type="match status" value="1"/>
</dbReference>
<dbReference type="AlphaFoldDB" id="A0A941IWP1"/>
<accession>A0A941IWP1</accession>